<dbReference type="InterPro" id="IPR050109">
    <property type="entry name" value="HTH-type_TetR-like_transc_reg"/>
</dbReference>
<dbReference type="GO" id="GO:0003700">
    <property type="term" value="F:DNA-binding transcription factor activity"/>
    <property type="evidence" value="ECO:0007669"/>
    <property type="project" value="TreeGrafter"/>
</dbReference>
<evidence type="ECO:0000256" key="3">
    <source>
        <dbReference type="ARBA" id="ARBA00023163"/>
    </source>
</evidence>
<dbReference type="EMBL" id="QQXL01000005">
    <property type="protein sequence ID" value="RKW70148.1"/>
    <property type="molecule type" value="Genomic_DNA"/>
</dbReference>
<dbReference type="GO" id="GO:0000976">
    <property type="term" value="F:transcription cis-regulatory region binding"/>
    <property type="evidence" value="ECO:0007669"/>
    <property type="project" value="TreeGrafter"/>
</dbReference>
<dbReference type="Pfam" id="PF00440">
    <property type="entry name" value="TetR_N"/>
    <property type="match status" value="1"/>
</dbReference>
<dbReference type="AlphaFoldDB" id="A0A496PI48"/>
<keyword evidence="7" id="KW-1185">Reference proteome</keyword>
<evidence type="ECO:0000313" key="7">
    <source>
        <dbReference type="Proteomes" id="UP000273119"/>
    </source>
</evidence>
<dbReference type="InterPro" id="IPR009057">
    <property type="entry name" value="Homeodomain-like_sf"/>
</dbReference>
<name>A0A496PI48_9MICC</name>
<evidence type="ECO:0000313" key="6">
    <source>
        <dbReference type="EMBL" id="RKW70148.1"/>
    </source>
</evidence>
<feature type="domain" description="HTH tetR-type" evidence="5">
    <location>
        <begin position="5"/>
        <end position="65"/>
    </location>
</feature>
<proteinExistence type="predicted"/>
<dbReference type="RefSeq" id="WP_121485337.1">
    <property type="nucleotide sequence ID" value="NZ_QQXL01000005.1"/>
</dbReference>
<keyword evidence="2 4" id="KW-0238">DNA-binding</keyword>
<keyword evidence="1" id="KW-0805">Transcription regulation</keyword>
<dbReference type="InterPro" id="IPR001647">
    <property type="entry name" value="HTH_TetR"/>
</dbReference>
<dbReference type="SUPFAM" id="SSF46689">
    <property type="entry name" value="Homeodomain-like"/>
    <property type="match status" value="1"/>
</dbReference>
<comment type="caution">
    <text evidence="6">The sequence shown here is derived from an EMBL/GenBank/DDBJ whole genome shotgun (WGS) entry which is preliminary data.</text>
</comment>
<dbReference type="PROSITE" id="PS50977">
    <property type="entry name" value="HTH_TETR_2"/>
    <property type="match status" value="1"/>
</dbReference>
<dbReference type="Gene3D" id="1.10.357.10">
    <property type="entry name" value="Tetracycline Repressor, domain 2"/>
    <property type="match status" value="1"/>
</dbReference>
<evidence type="ECO:0000256" key="4">
    <source>
        <dbReference type="PROSITE-ProRule" id="PRU00335"/>
    </source>
</evidence>
<dbReference type="PANTHER" id="PTHR30055:SF234">
    <property type="entry name" value="HTH-TYPE TRANSCRIPTIONAL REGULATOR BETI"/>
    <property type="match status" value="1"/>
</dbReference>
<sequence length="188" mass="20427">MPRPPVARDKLLDAYAALLRREGERAATLDAVAAKAGVSKGGLLYHFGTKEALAEALCERMLDLGREDVEKMRTAPDGPCAYYVRTSVNTKSAFDVTYAAMIRLSQAYVAPASDALGQIHRWWMDLILEEIQEPSVAETIMLIGDGLYSYAALPGELDRPEAGGDMDGLLRQVEVLKASAKAQLAERG</sequence>
<protein>
    <submittedName>
        <fullName evidence="6">TetR/AcrR family transcriptional regulator</fullName>
    </submittedName>
</protein>
<organism evidence="6 7">
    <name type="scientific">Galactobacter caseinivorans</name>
    <dbReference type="NCBI Taxonomy" id="2676123"/>
    <lineage>
        <taxon>Bacteria</taxon>
        <taxon>Bacillati</taxon>
        <taxon>Actinomycetota</taxon>
        <taxon>Actinomycetes</taxon>
        <taxon>Micrococcales</taxon>
        <taxon>Micrococcaceae</taxon>
        <taxon>Galactobacter</taxon>
    </lineage>
</organism>
<reference evidence="6 7" key="1">
    <citation type="submission" date="2018-07" db="EMBL/GenBank/DDBJ databases">
        <title>Arthrobacter sp. nov., isolated from raw cow's milk with high bacterial count.</title>
        <authorList>
            <person name="Hahne J."/>
            <person name="Isele D."/>
            <person name="Lipski A."/>
        </authorList>
    </citation>
    <scope>NUCLEOTIDE SEQUENCE [LARGE SCALE GENOMIC DNA]</scope>
    <source>
        <strain evidence="6 7">JZ R-183</strain>
    </source>
</reference>
<dbReference type="Proteomes" id="UP000273119">
    <property type="component" value="Unassembled WGS sequence"/>
</dbReference>
<evidence type="ECO:0000256" key="1">
    <source>
        <dbReference type="ARBA" id="ARBA00023015"/>
    </source>
</evidence>
<gene>
    <name evidence="6" type="ORF">DWQ67_09375</name>
</gene>
<feature type="DNA-binding region" description="H-T-H motif" evidence="4">
    <location>
        <begin position="28"/>
        <end position="47"/>
    </location>
</feature>
<dbReference type="PRINTS" id="PR00455">
    <property type="entry name" value="HTHTETR"/>
</dbReference>
<evidence type="ECO:0000256" key="2">
    <source>
        <dbReference type="ARBA" id="ARBA00023125"/>
    </source>
</evidence>
<keyword evidence="3" id="KW-0804">Transcription</keyword>
<accession>A0A496PI48</accession>
<evidence type="ECO:0000259" key="5">
    <source>
        <dbReference type="PROSITE" id="PS50977"/>
    </source>
</evidence>
<dbReference type="PANTHER" id="PTHR30055">
    <property type="entry name" value="HTH-TYPE TRANSCRIPTIONAL REGULATOR RUTR"/>
    <property type="match status" value="1"/>
</dbReference>